<gene>
    <name evidence="1" type="ORF">PSALAMII_LOCUS371</name>
</gene>
<sequence>MIRVADWLSQGDLRFLVSRCPNPQPKICIIHHCHRPCYSFCNTCCLLVLCSLRSLSPGKDQRYLVKANHHLWSLFIHEKDVDNDSLASTRNMSCSPFSTQHDPRPFDSYDQTCDQTDQSSLFAPTPGYGFVQTPSVMLSMSPEIHPEDNLLSHHQSPQLSQIRLLQLGEWEEGKLYDEHPPTCLHYSIVWKVTLNNKTIRKNTEQDLVLAPQFHWRLFLEPKLKELVSKKFSQKQGELDDTTIIVSVNHRNQPDLTLSCEKTDVDWPAVEKQLLVWGELFRAGKKLTLNISFNYTEGRHTLRPGLRATDKRGTSSATQRMLLARQAEISAEEQATGQPPAWDHVYSLMRCSSGACELGPHCWRDPITKKHIKLTVQNLRALVNYVEQGGVLTSHDDVPESIREKLYIQEQQRLDRHKGGIQSTTGCHPINITNVLPAQASPLSVPTTPTPVPTMCPGKDLADFLEIPGLRDLAVAEYSDWQQTQVNDENLKAEFRKARDAALEDGLDLMQVHEDQDAQFFIKNGVKRGIARRFVGDINYWVKHYKCNIDGLTPGSVS</sequence>
<protein>
    <submittedName>
        <fullName evidence="1">Uncharacterized protein</fullName>
    </submittedName>
</protein>
<evidence type="ECO:0000313" key="1">
    <source>
        <dbReference type="EMBL" id="CAG8235429.1"/>
    </source>
</evidence>
<evidence type="ECO:0000313" key="2">
    <source>
        <dbReference type="Proteomes" id="UP001152592"/>
    </source>
</evidence>
<comment type="caution">
    <text evidence="1">The sequence shown here is derived from an EMBL/GenBank/DDBJ whole genome shotgun (WGS) entry which is preliminary data.</text>
</comment>
<reference evidence="1" key="1">
    <citation type="submission" date="2021-07" db="EMBL/GenBank/DDBJ databases">
        <authorList>
            <person name="Branca A.L. A."/>
        </authorList>
    </citation>
    <scope>NUCLEOTIDE SEQUENCE</scope>
</reference>
<dbReference type="AlphaFoldDB" id="A0A9W4N1W4"/>
<proteinExistence type="predicted"/>
<dbReference type="EMBL" id="CAJVPD010000016">
    <property type="protein sequence ID" value="CAG8235429.1"/>
    <property type="molecule type" value="Genomic_DNA"/>
</dbReference>
<dbReference type="OrthoDB" id="271386at2759"/>
<name>A0A9W4N1W4_9EURO</name>
<organism evidence="1 2">
    <name type="scientific">Penicillium salamii</name>
    <dbReference type="NCBI Taxonomy" id="1612424"/>
    <lineage>
        <taxon>Eukaryota</taxon>
        <taxon>Fungi</taxon>
        <taxon>Dikarya</taxon>
        <taxon>Ascomycota</taxon>
        <taxon>Pezizomycotina</taxon>
        <taxon>Eurotiomycetes</taxon>
        <taxon>Eurotiomycetidae</taxon>
        <taxon>Eurotiales</taxon>
        <taxon>Aspergillaceae</taxon>
        <taxon>Penicillium</taxon>
    </lineage>
</organism>
<accession>A0A9W4N1W4</accession>
<dbReference type="Proteomes" id="UP001152592">
    <property type="component" value="Unassembled WGS sequence"/>
</dbReference>